<feature type="transmembrane region" description="Helical" evidence="8">
    <location>
        <begin position="92"/>
        <end position="112"/>
    </location>
</feature>
<accession>A0ABT9AUG8</accession>
<name>A0ABT9AUG8_9GAMM</name>
<evidence type="ECO:0000256" key="1">
    <source>
        <dbReference type="ARBA" id="ARBA00004651"/>
    </source>
</evidence>
<keyword evidence="5 8" id="KW-1133">Transmembrane helix</keyword>
<gene>
    <name evidence="10" type="ORF">Q5E86_16960</name>
</gene>
<organism evidence="10 11">
    <name type="scientific">Providencia huashanensis</name>
    <dbReference type="NCBI Taxonomy" id="3037798"/>
    <lineage>
        <taxon>Bacteria</taxon>
        <taxon>Pseudomonadati</taxon>
        <taxon>Pseudomonadota</taxon>
        <taxon>Gammaproteobacteria</taxon>
        <taxon>Enterobacterales</taxon>
        <taxon>Morganellaceae</taxon>
        <taxon>Providencia</taxon>
    </lineage>
</organism>
<feature type="transmembrane region" description="Helical" evidence="8">
    <location>
        <begin position="68"/>
        <end position="86"/>
    </location>
</feature>
<dbReference type="Proteomes" id="UP001176478">
    <property type="component" value="Unassembled WGS sequence"/>
</dbReference>
<evidence type="ECO:0000256" key="5">
    <source>
        <dbReference type="ARBA" id="ARBA00022989"/>
    </source>
</evidence>
<feature type="transmembrane region" description="Helical" evidence="8">
    <location>
        <begin position="241"/>
        <end position="261"/>
    </location>
</feature>
<evidence type="ECO:0000313" key="11">
    <source>
        <dbReference type="Proteomes" id="UP001176478"/>
    </source>
</evidence>
<comment type="subcellular location">
    <subcellularLocation>
        <location evidence="1">Cell membrane</location>
        <topology evidence="1">Multi-pass membrane protein</topology>
    </subcellularLocation>
</comment>
<proteinExistence type="inferred from homology"/>
<evidence type="ECO:0000256" key="8">
    <source>
        <dbReference type="SAM" id="Phobius"/>
    </source>
</evidence>
<reference evidence="10" key="2">
    <citation type="journal article" date="2024" name="Int. J. Antimicrob. Agents">
        <title>Identification of a novel Providencia species showing multi-drug-resistant in three patients with hospital-acquired infection.</title>
        <authorList>
            <person name="Yang W."/>
            <person name="Chen J."/>
            <person name="Yang F."/>
            <person name="Ji P."/>
            <person name="Shen S."/>
            <person name="Yin D."/>
            <person name="Hu F."/>
        </authorList>
    </citation>
    <scope>NUCLEOTIDE SEQUENCE</scope>
    <source>
        <strain evidence="10">CRE-138-0111</strain>
    </source>
</reference>
<feature type="domain" description="EamA" evidence="9">
    <location>
        <begin position="143"/>
        <end position="284"/>
    </location>
</feature>
<evidence type="ECO:0000313" key="10">
    <source>
        <dbReference type="EMBL" id="MDO7858003.1"/>
    </source>
</evidence>
<feature type="transmembrane region" description="Helical" evidence="8">
    <location>
        <begin position="119"/>
        <end position="137"/>
    </location>
</feature>
<dbReference type="InterPro" id="IPR000620">
    <property type="entry name" value="EamA_dom"/>
</dbReference>
<keyword evidence="6 8" id="KW-0472">Membrane</keyword>
<dbReference type="InterPro" id="IPR050638">
    <property type="entry name" value="AA-Vitamin_Transporters"/>
</dbReference>
<dbReference type="PANTHER" id="PTHR32322:SF18">
    <property type="entry name" value="S-ADENOSYLMETHIONINE_S-ADENOSYLHOMOCYSTEINE TRANSPORTER"/>
    <property type="match status" value="1"/>
</dbReference>
<sequence length="302" mass="34030">MKKIKVLLCATLMSLIWGSAFPISKLAIDQVGVWGFRIYSLVISVVFLCFVFFIIGRYRFNIQYFLKSIPLGFLNVFLVPILNSLALKYTEAVKASVLVYTMPVMATLLLSIMNKHIEFRSIIVSLLCISGIFIFIAPSGISIGEAIILLSALMWAIGTILSEKIVLKINLTSKVFYQNIVSLIFLVLLMPFLDVDVNILSNIHPEFLWTVYIPIIYMGLANGVIVYILWYYMIGHGGVKLSSYSILISPIISVMISSYLLDESMTISMIIGMLFILLSMLIIFLEKNKVWYSNNGLHAFSD</sequence>
<evidence type="ECO:0000256" key="4">
    <source>
        <dbReference type="ARBA" id="ARBA00022692"/>
    </source>
</evidence>
<feature type="transmembrane region" description="Helical" evidence="8">
    <location>
        <begin position="143"/>
        <end position="163"/>
    </location>
</feature>
<dbReference type="SUPFAM" id="SSF103481">
    <property type="entry name" value="Multidrug resistance efflux transporter EmrE"/>
    <property type="match status" value="2"/>
</dbReference>
<keyword evidence="4 8" id="KW-0812">Transmembrane</keyword>
<evidence type="ECO:0000256" key="6">
    <source>
        <dbReference type="ARBA" id="ARBA00023136"/>
    </source>
</evidence>
<evidence type="ECO:0000256" key="3">
    <source>
        <dbReference type="ARBA" id="ARBA00022475"/>
    </source>
</evidence>
<keyword evidence="3" id="KW-1003">Cell membrane</keyword>
<feature type="domain" description="EamA" evidence="9">
    <location>
        <begin position="6"/>
        <end position="135"/>
    </location>
</feature>
<keyword evidence="11" id="KW-1185">Reference proteome</keyword>
<dbReference type="InterPro" id="IPR037185">
    <property type="entry name" value="EmrE-like"/>
</dbReference>
<feature type="transmembrane region" description="Helical" evidence="8">
    <location>
        <begin position="267"/>
        <end position="285"/>
    </location>
</feature>
<evidence type="ECO:0000256" key="2">
    <source>
        <dbReference type="ARBA" id="ARBA00009853"/>
    </source>
</evidence>
<dbReference type="EMBL" id="JAUQTG010000011">
    <property type="protein sequence ID" value="MDO7858003.1"/>
    <property type="molecule type" value="Genomic_DNA"/>
</dbReference>
<feature type="transmembrane region" description="Helical" evidence="8">
    <location>
        <begin position="38"/>
        <end position="56"/>
    </location>
</feature>
<evidence type="ECO:0000259" key="9">
    <source>
        <dbReference type="Pfam" id="PF00892"/>
    </source>
</evidence>
<dbReference type="Pfam" id="PF00892">
    <property type="entry name" value="EamA"/>
    <property type="match status" value="2"/>
</dbReference>
<comment type="similarity">
    <text evidence="2">Belongs to the drug/metabolite transporter (DMT) superfamily. 10 TMS drug/metabolite exporter (DME) (TC 2.A.7.3) family.</text>
</comment>
<feature type="transmembrane region" description="Helical" evidence="8">
    <location>
        <begin position="213"/>
        <end position="234"/>
    </location>
</feature>
<dbReference type="PANTHER" id="PTHR32322">
    <property type="entry name" value="INNER MEMBRANE TRANSPORTER"/>
    <property type="match status" value="1"/>
</dbReference>
<comment type="caution">
    <text evidence="10">The sequence shown here is derived from an EMBL/GenBank/DDBJ whole genome shotgun (WGS) entry which is preliminary data.</text>
</comment>
<feature type="transmembrane region" description="Helical" evidence="8">
    <location>
        <begin position="175"/>
        <end position="193"/>
    </location>
</feature>
<reference evidence="10" key="1">
    <citation type="submission" date="2023-07" db="EMBL/GenBank/DDBJ databases">
        <authorList>
            <person name="Yang W."/>
            <person name="Chen J."/>
            <person name="Ji P."/>
            <person name="Hu F."/>
        </authorList>
    </citation>
    <scope>NUCLEOTIDE SEQUENCE</scope>
    <source>
        <strain evidence="10">CRE-138-0111</strain>
    </source>
</reference>
<evidence type="ECO:0000256" key="7">
    <source>
        <dbReference type="ARBA" id="ARBA00040595"/>
    </source>
</evidence>
<protein>
    <recommendedName>
        <fullName evidence="7">Threonine/homoserine exporter RhtA</fullName>
    </recommendedName>
</protein>